<feature type="domain" description="HTH asnC-type" evidence="4">
    <location>
        <begin position="1"/>
        <end position="62"/>
    </location>
</feature>
<dbReference type="GO" id="GO:0005829">
    <property type="term" value="C:cytosol"/>
    <property type="evidence" value="ECO:0007669"/>
    <property type="project" value="TreeGrafter"/>
</dbReference>
<evidence type="ECO:0000313" key="5">
    <source>
        <dbReference type="EMBL" id="PPC76694.1"/>
    </source>
</evidence>
<evidence type="ECO:0000259" key="4">
    <source>
        <dbReference type="PROSITE" id="PS50956"/>
    </source>
</evidence>
<dbReference type="CDD" id="cd00090">
    <property type="entry name" value="HTH_ARSR"/>
    <property type="match status" value="1"/>
</dbReference>
<protein>
    <submittedName>
        <fullName evidence="5">AsnC family transcriptional regulator</fullName>
    </submittedName>
</protein>
<dbReference type="EMBL" id="PRLP01000044">
    <property type="protein sequence ID" value="PPC76694.1"/>
    <property type="molecule type" value="Genomic_DNA"/>
</dbReference>
<name>A0A2S5KPC3_9PROT</name>
<evidence type="ECO:0000256" key="3">
    <source>
        <dbReference type="ARBA" id="ARBA00023163"/>
    </source>
</evidence>
<dbReference type="Pfam" id="PF13412">
    <property type="entry name" value="HTH_24"/>
    <property type="match status" value="1"/>
</dbReference>
<dbReference type="PROSITE" id="PS50956">
    <property type="entry name" value="HTH_ASNC_2"/>
    <property type="match status" value="1"/>
</dbReference>
<dbReference type="FunFam" id="1.10.10.10:FF:000186">
    <property type="entry name" value="AsnC family transcriptional regulator"/>
    <property type="match status" value="1"/>
</dbReference>
<dbReference type="InterPro" id="IPR000485">
    <property type="entry name" value="AsnC-type_HTH_dom"/>
</dbReference>
<dbReference type="PRINTS" id="PR00033">
    <property type="entry name" value="HTHASNC"/>
</dbReference>
<dbReference type="Proteomes" id="UP000238196">
    <property type="component" value="Unassembled WGS sequence"/>
</dbReference>
<organism evidence="5 6">
    <name type="scientific">Proteobacteria bacterium 228</name>
    <dbReference type="NCBI Taxonomy" id="2083153"/>
    <lineage>
        <taxon>Bacteria</taxon>
        <taxon>Pseudomonadati</taxon>
        <taxon>Pseudomonadota</taxon>
    </lineage>
</organism>
<dbReference type="PANTHER" id="PTHR30154">
    <property type="entry name" value="LEUCINE-RESPONSIVE REGULATORY PROTEIN"/>
    <property type="match status" value="1"/>
</dbReference>
<comment type="caution">
    <text evidence="5">The sequence shown here is derived from an EMBL/GenBank/DDBJ whole genome shotgun (WGS) entry which is preliminary data.</text>
</comment>
<dbReference type="InterPro" id="IPR011008">
    <property type="entry name" value="Dimeric_a/b-barrel"/>
</dbReference>
<keyword evidence="1" id="KW-0805">Transcription regulation</keyword>
<dbReference type="Pfam" id="PF01037">
    <property type="entry name" value="AsnC_trans_reg"/>
    <property type="match status" value="1"/>
</dbReference>
<evidence type="ECO:0000256" key="1">
    <source>
        <dbReference type="ARBA" id="ARBA00023015"/>
    </source>
</evidence>
<dbReference type="InterPro" id="IPR019888">
    <property type="entry name" value="Tscrpt_reg_AsnC-like"/>
</dbReference>
<dbReference type="InterPro" id="IPR019885">
    <property type="entry name" value="Tscrpt_reg_HTH_AsnC-type_CS"/>
</dbReference>
<dbReference type="Gene3D" id="3.30.70.920">
    <property type="match status" value="1"/>
</dbReference>
<sequence>MDEIDSKIIIELQRNGRLTNQELSERVNLSPSPCHRRVRMLEESGVIEGYGARINHRALGMPIIAFVQVRLASQSKSVMTEFERSVRDTAEITSCYLMTGRQDYLLQVFTSSLDSYELFIRNKLAELPGIGSWESSFVFGDIKNGLLVPPEKPRK</sequence>
<proteinExistence type="predicted"/>
<dbReference type="OrthoDB" id="166264at2"/>
<dbReference type="SMART" id="SM00344">
    <property type="entry name" value="HTH_ASNC"/>
    <property type="match status" value="1"/>
</dbReference>
<dbReference type="InterPro" id="IPR019887">
    <property type="entry name" value="Tscrpt_reg_AsnC/Lrp_C"/>
</dbReference>
<dbReference type="Gene3D" id="1.10.10.10">
    <property type="entry name" value="Winged helix-like DNA-binding domain superfamily/Winged helix DNA-binding domain"/>
    <property type="match status" value="1"/>
</dbReference>
<dbReference type="InterPro" id="IPR036390">
    <property type="entry name" value="WH_DNA-bd_sf"/>
</dbReference>
<dbReference type="AlphaFoldDB" id="A0A2S5KPC3"/>
<dbReference type="GO" id="GO:0043565">
    <property type="term" value="F:sequence-specific DNA binding"/>
    <property type="evidence" value="ECO:0007669"/>
    <property type="project" value="InterPro"/>
</dbReference>
<evidence type="ECO:0000256" key="2">
    <source>
        <dbReference type="ARBA" id="ARBA00023125"/>
    </source>
</evidence>
<keyword evidence="2" id="KW-0238">DNA-binding</keyword>
<dbReference type="GO" id="GO:0043200">
    <property type="term" value="P:response to amino acid"/>
    <property type="evidence" value="ECO:0007669"/>
    <property type="project" value="TreeGrafter"/>
</dbReference>
<reference evidence="5 6" key="1">
    <citation type="submission" date="2018-02" db="EMBL/GenBank/DDBJ databases">
        <title>novel marine gammaproteobacteria from coastal saline agro ecosystem.</title>
        <authorList>
            <person name="Krishnan R."/>
            <person name="Ramesh Kumar N."/>
        </authorList>
    </citation>
    <scope>NUCLEOTIDE SEQUENCE [LARGE SCALE GENOMIC DNA]</scope>
    <source>
        <strain evidence="5 6">228</strain>
    </source>
</reference>
<gene>
    <name evidence="5" type="ORF">C4K68_14105</name>
</gene>
<dbReference type="InterPro" id="IPR011991">
    <property type="entry name" value="ArsR-like_HTH"/>
</dbReference>
<accession>A0A2S5KPC3</accession>
<keyword evidence="3" id="KW-0804">Transcription</keyword>
<dbReference type="InterPro" id="IPR036388">
    <property type="entry name" value="WH-like_DNA-bd_sf"/>
</dbReference>
<dbReference type="SUPFAM" id="SSF54909">
    <property type="entry name" value="Dimeric alpha+beta barrel"/>
    <property type="match status" value="1"/>
</dbReference>
<dbReference type="PANTHER" id="PTHR30154:SF34">
    <property type="entry name" value="TRANSCRIPTIONAL REGULATOR AZLB"/>
    <property type="match status" value="1"/>
</dbReference>
<dbReference type="SUPFAM" id="SSF46785">
    <property type="entry name" value="Winged helix' DNA-binding domain"/>
    <property type="match status" value="1"/>
</dbReference>
<evidence type="ECO:0000313" key="6">
    <source>
        <dbReference type="Proteomes" id="UP000238196"/>
    </source>
</evidence>
<dbReference type="PROSITE" id="PS00519">
    <property type="entry name" value="HTH_ASNC_1"/>
    <property type="match status" value="1"/>
</dbReference>
<dbReference type="GO" id="GO:0006355">
    <property type="term" value="P:regulation of DNA-templated transcription"/>
    <property type="evidence" value="ECO:0007669"/>
    <property type="project" value="UniProtKB-ARBA"/>
</dbReference>